<dbReference type="InterPro" id="IPR045051">
    <property type="entry name" value="SBT"/>
</dbReference>
<dbReference type="AlphaFoldDB" id="A0A9Q0JKE8"/>
<comment type="subcellular location">
    <subcellularLocation>
        <location evidence="1">Secreted</location>
    </subcellularLocation>
</comment>
<evidence type="ECO:0000256" key="1">
    <source>
        <dbReference type="ARBA" id="ARBA00004613"/>
    </source>
</evidence>
<dbReference type="GO" id="GO:0004252">
    <property type="term" value="F:serine-type endopeptidase activity"/>
    <property type="evidence" value="ECO:0007669"/>
    <property type="project" value="InterPro"/>
</dbReference>
<evidence type="ECO:0000256" key="2">
    <source>
        <dbReference type="ARBA" id="ARBA00011073"/>
    </source>
</evidence>
<evidence type="ECO:0000256" key="4">
    <source>
        <dbReference type="PROSITE-ProRule" id="PRU01240"/>
    </source>
</evidence>
<dbReference type="EMBL" id="JAKUCV010001842">
    <property type="protein sequence ID" value="KAJ4844904.1"/>
    <property type="molecule type" value="Genomic_DNA"/>
</dbReference>
<dbReference type="GO" id="GO:0005576">
    <property type="term" value="C:extracellular region"/>
    <property type="evidence" value="ECO:0007669"/>
    <property type="project" value="UniProtKB-SubCell"/>
</dbReference>
<dbReference type="OrthoDB" id="4806556at2759"/>
<proteinExistence type="inferred from homology"/>
<comment type="caution">
    <text evidence="6">The sequence shown here is derived from an EMBL/GenBank/DDBJ whole genome shotgun (WGS) entry which is preliminary data.</text>
</comment>
<feature type="domain" description="Peptidase S8/S53" evidence="5">
    <location>
        <begin position="1"/>
        <end position="38"/>
    </location>
</feature>
<gene>
    <name evidence="6" type="ORF">Tsubulata_015079</name>
</gene>
<sequence length="254" mass="27370">MATPHVAGVAAAIIALNRNWSPAAIKSALMTSSTSVDDTRQPIRAYAQSATPYDFGSGQLNPDQSRFFFDFTVDDAINFLCFHASDVCPVVIMARGDVTSIAAIARLPSLHDGAHTGAGLTSNSVAIRHRCNHRPLSLSRLCSLLFESNAAEGRPAAQTHLLAATDGRARHHRGEGRAVDLSLYGLSYAPVLVASPSSHRRRDTWVSRDADSPFPSLSLDFSSSLHLNLSIRLYWTVLNLVDGLLMDDMDRGGG</sequence>
<evidence type="ECO:0000256" key="3">
    <source>
        <dbReference type="ARBA" id="ARBA00022729"/>
    </source>
</evidence>
<reference evidence="6" key="1">
    <citation type="submission" date="2022-02" db="EMBL/GenBank/DDBJ databases">
        <authorList>
            <person name="Henning P.M."/>
            <person name="McCubbin A.G."/>
            <person name="Shore J.S."/>
        </authorList>
    </citation>
    <scope>NUCLEOTIDE SEQUENCE</scope>
    <source>
        <strain evidence="6">F60SS</strain>
        <tissue evidence="6">Leaves</tissue>
    </source>
</reference>
<evidence type="ECO:0000259" key="5">
    <source>
        <dbReference type="Pfam" id="PF00082"/>
    </source>
</evidence>
<keyword evidence="3" id="KW-0732">Signal</keyword>
<organism evidence="6 7">
    <name type="scientific">Turnera subulata</name>
    <dbReference type="NCBI Taxonomy" id="218843"/>
    <lineage>
        <taxon>Eukaryota</taxon>
        <taxon>Viridiplantae</taxon>
        <taxon>Streptophyta</taxon>
        <taxon>Embryophyta</taxon>
        <taxon>Tracheophyta</taxon>
        <taxon>Spermatophyta</taxon>
        <taxon>Magnoliopsida</taxon>
        <taxon>eudicotyledons</taxon>
        <taxon>Gunneridae</taxon>
        <taxon>Pentapetalae</taxon>
        <taxon>rosids</taxon>
        <taxon>fabids</taxon>
        <taxon>Malpighiales</taxon>
        <taxon>Passifloraceae</taxon>
        <taxon>Turnera</taxon>
    </lineage>
</organism>
<dbReference type="SUPFAM" id="SSF52743">
    <property type="entry name" value="Subtilisin-like"/>
    <property type="match status" value="1"/>
</dbReference>
<evidence type="ECO:0000313" key="6">
    <source>
        <dbReference type="EMBL" id="KAJ4844904.1"/>
    </source>
</evidence>
<comment type="similarity">
    <text evidence="2 4">Belongs to the peptidase S8 family.</text>
</comment>
<dbReference type="Pfam" id="PF00082">
    <property type="entry name" value="Peptidase_S8"/>
    <property type="match status" value="1"/>
</dbReference>
<protein>
    <recommendedName>
        <fullName evidence="5">Peptidase S8/S53 domain-containing protein</fullName>
    </recommendedName>
</protein>
<name>A0A9Q0JKE8_9ROSI</name>
<accession>A0A9Q0JKE8</accession>
<dbReference type="Gene3D" id="3.40.50.200">
    <property type="entry name" value="Peptidase S8/S53 domain"/>
    <property type="match status" value="1"/>
</dbReference>
<dbReference type="InterPro" id="IPR000209">
    <property type="entry name" value="Peptidase_S8/S53_dom"/>
</dbReference>
<evidence type="ECO:0000313" key="7">
    <source>
        <dbReference type="Proteomes" id="UP001141552"/>
    </source>
</evidence>
<comment type="caution">
    <text evidence="4">Lacks conserved residue(s) required for the propagation of feature annotation.</text>
</comment>
<dbReference type="Proteomes" id="UP001141552">
    <property type="component" value="Unassembled WGS sequence"/>
</dbReference>
<keyword evidence="7" id="KW-1185">Reference proteome</keyword>
<dbReference type="GO" id="GO:0006508">
    <property type="term" value="P:proteolysis"/>
    <property type="evidence" value="ECO:0007669"/>
    <property type="project" value="InterPro"/>
</dbReference>
<dbReference type="PANTHER" id="PTHR10795">
    <property type="entry name" value="PROPROTEIN CONVERTASE SUBTILISIN/KEXIN"/>
    <property type="match status" value="1"/>
</dbReference>
<reference evidence="6" key="2">
    <citation type="journal article" date="2023" name="Plants (Basel)">
        <title>Annotation of the Turnera subulata (Passifloraceae) Draft Genome Reveals the S-Locus Evolved after the Divergence of Turneroideae from Passifloroideae in a Stepwise Manner.</title>
        <authorList>
            <person name="Henning P.M."/>
            <person name="Roalson E.H."/>
            <person name="Mir W."/>
            <person name="McCubbin A.G."/>
            <person name="Shore J.S."/>
        </authorList>
    </citation>
    <scope>NUCLEOTIDE SEQUENCE</scope>
    <source>
        <strain evidence="6">F60SS</strain>
    </source>
</reference>
<dbReference type="InterPro" id="IPR036852">
    <property type="entry name" value="Peptidase_S8/S53_dom_sf"/>
</dbReference>
<dbReference type="PROSITE" id="PS51892">
    <property type="entry name" value="SUBTILASE"/>
    <property type="match status" value="1"/>
</dbReference>